<feature type="region of interest" description="Disordered" evidence="3">
    <location>
        <begin position="88"/>
        <end position="148"/>
    </location>
</feature>
<comment type="caution">
    <text evidence="5">The sequence shown here is derived from an EMBL/GenBank/DDBJ whole genome shotgun (WGS) entry which is preliminary data.</text>
</comment>
<name>A0A1V9X8Q1_9ACAR</name>
<protein>
    <recommendedName>
        <fullName evidence="4">FFD box profile domain-containing protein</fullName>
    </recommendedName>
</protein>
<dbReference type="InterPro" id="IPR025761">
    <property type="entry name" value="FFD_box"/>
</dbReference>
<dbReference type="GO" id="GO:0034063">
    <property type="term" value="P:stress granule assembly"/>
    <property type="evidence" value="ECO:0007669"/>
    <property type="project" value="TreeGrafter"/>
</dbReference>
<dbReference type="OrthoDB" id="21539at2759"/>
<dbReference type="PANTHER" id="PTHR13586:SF0">
    <property type="entry name" value="TRAILER HITCH, ISOFORM H"/>
    <property type="match status" value="1"/>
</dbReference>
<dbReference type="GO" id="GO:0033962">
    <property type="term" value="P:P-body assembly"/>
    <property type="evidence" value="ECO:0007669"/>
    <property type="project" value="TreeGrafter"/>
</dbReference>
<dbReference type="PANTHER" id="PTHR13586">
    <property type="entry name" value="SCD6 PROTEIN-RELATED"/>
    <property type="match status" value="1"/>
</dbReference>
<feature type="region of interest" description="Disordered" evidence="3">
    <location>
        <begin position="275"/>
        <end position="306"/>
    </location>
</feature>
<dbReference type="STRING" id="418985.A0A1V9X8Q1"/>
<feature type="compositionally biased region" description="Basic and acidic residues" evidence="3">
    <location>
        <begin position="236"/>
        <end position="254"/>
    </location>
</feature>
<evidence type="ECO:0000256" key="1">
    <source>
        <dbReference type="ARBA" id="ARBA00010415"/>
    </source>
</evidence>
<feature type="region of interest" description="Disordered" evidence="3">
    <location>
        <begin position="180"/>
        <end position="203"/>
    </location>
</feature>
<dbReference type="EMBL" id="MNPL01019355">
    <property type="protein sequence ID" value="OQR69934.1"/>
    <property type="molecule type" value="Genomic_DNA"/>
</dbReference>
<evidence type="ECO:0000256" key="3">
    <source>
        <dbReference type="SAM" id="MobiDB-lite"/>
    </source>
</evidence>
<organism evidence="5 6">
    <name type="scientific">Tropilaelaps mercedesae</name>
    <dbReference type="NCBI Taxonomy" id="418985"/>
    <lineage>
        <taxon>Eukaryota</taxon>
        <taxon>Metazoa</taxon>
        <taxon>Ecdysozoa</taxon>
        <taxon>Arthropoda</taxon>
        <taxon>Chelicerata</taxon>
        <taxon>Arachnida</taxon>
        <taxon>Acari</taxon>
        <taxon>Parasitiformes</taxon>
        <taxon>Mesostigmata</taxon>
        <taxon>Gamasina</taxon>
        <taxon>Dermanyssoidea</taxon>
        <taxon>Laelapidae</taxon>
        <taxon>Tropilaelaps</taxon>
    </lineage>
</organism>
<feature type="short sequence motif" description="FFD box" evidence="2">
    <location>
        <begin position="261"/>
        <end position="277"/>
    </location>
</feature>
<dbReference type="AlphaFoldDB" id="A0A1V9X8Q1"/>
<dbReference type="Gene3D" id="2.30.30.100">
    <property type="match status" value="1"/>
</dbReference>
<dbReference type="InterPro" id="IPR010920">
    <property type="entry name" value="LSM_dom_sf"/>
</dbReference>
<evidence type="ECO:0000259" key="4">
    <source>
        <dbReference type="PROSITE" id="PS51513"/>
    </source>
</evidence>
<keyword evidence="6" id="KW-1185">Reference proteome</keyword>
<sequence>MSSGSPSIGDKVVVISNSLCRYEGYFHSVDETTATFTLSKVRSFGTEDRNAPHRYAASARLYQSIEFTAADVKEFVLVESSGLTDPAVVSAREQRDDEDNDHEFTSSSIHSQRVMEASSDTNHGHHILTQKSRPRSFGSKPASVSEGGLRYGGLPSSYHGNNFGLQSGGLSVFRNGGRPHYSRNDWRTINPRSEGSFPQKHPGMQQPFTDDFNFEQGIEEFTRLKLDTSCGDSSSEEFHSDNETAAKDAKEKEDVTAVENHVYDKKKSFFDNLTRSAGFDPRRQRNRFRTGGPHGAGLQVSRPYNPNVETFGEETVKQLYEIRKYAPDQRSLVRSVGFNSWHQTSGGFHNSRSGVFVPRNIVGSRRQWFDGTAFI</sequence>
<feature type="region of interest" description="Disordered" evidence="3">
    <location>
        <begin position="230"/>
        <end position="254"/>
    </location>
</feature>
<accession>A0A1V9X8Q1</accession>
<dbReference type="SMART" id="SM01271">
    <property type="entry name" value="LSM14"/>
    <property type="match status" value="1"/>
</dbReference>
<reference evidence="5 6" key="1">
    <citation type="journal article" date="2017" name="Gigascience">
        <title>Draft genome of the honey bee ectoparasitic mite, Tropilaelaps mercedesae, is shaped by the parasitic life history.</title>
        <authorList>
            <person name="Dong X."/>
            <person name="Armstrong S.D."/>
            <person name="Xia D."/>
            <person name="Makepeace B.L."/>
            <person name="Darby A.C."/>
            <person name="Kadowaki T."/>
        </authorList>
    </citation>
    <scope>NUCLEOTIDE SEQUENCE [LARGE SCALE GENOMIC DNA]</scope>
    <source>
        <strain evidence="5">Wuxi-XJTLU</strain>
    </source>
</reference>
<gene>
    <name evidence="5" type="ORF">BIW11_11959</name>
</gene>
<dbReference type="InterPro" id="IPR019050">
    <property type="entry name" value="FDF_dom"/>
</dbReference>
<dbReference type="InParanoid" id="A0A1V9X8Q1"/>
<feature type="domain" description="FFD box profile" evidence="4">
    <location>
        <begin position="261"/>
        <end position="277"/>
    </location>
</feature>
<proteinExistence type="inferred from homology"/>
<dbReference type="GO" id="GO:0000932">
    <property type="term" value="C:P-body"/>
    <property type="evidence" value="ECO:0007669"/>
    <property type="project" value="TreeGrafter"/>
</dbReference>
<evidence type="ECO:0000256" key="2">
    <source>
        <dbReference type="PROSITE-ProRule" id="PRU00846"/>
    </source>
</evidence>
<comment type="similarity">
    <text evidence="1">Belongs to the LSM14 family.</text>
</comment>
<dbReference type="Proteomes" id="UP000192247">
    <property type="component" value="Unassembled WGS sequence"/>
</dbReference>
<evidence type="ECO:0000313" key="6">
    <source>
        <dbReference type="Proteomes" id="UP000192247"/>
    </source>
</evidence>
<feature type="compositionally biased region" description="Basic residues" evidence="3">
    <location>
        <begin position="124"/>
        <end position="134"/>
    </location>
</feature>
<dbReference type="GO" id="GO:0003729">
    <property type="term" value="F:mRNA binding"/>
    <property type="evidence" value="ECO:0007669"/>
    <property type="project" value="TreeGrafter"/>
</dbReference>
<dbReference type="SUPFAM" id="SSF50182">
    <property type="entry name" value="Sm-like ribonucleoproteins"/>
    <property type="match status" value="1"/>
</dbReference>
<evidence type="ECO:0000313" key="5">
    <source>
        <dbReference type="EMBL" id="OQR69934.1"/>
    </source>
</evidence>
<dbReference type="Pfam" id="PF12701">
    <property type="entry name" value="LSM14"/>
    <property type="match status" value="1"/>
</dbReference>
<dbReference type="SMART" id="SM01199">
    <property type="entry name" value="FDF"/>
    <property type="match status" value="1"/>
</dbReference>
<dbReference type="PROSITE" id="PS51513">
    <property type="entry name" value="FFD"/>
    <property type="match status" value="1"/>
</dbReference>
<dbReference type="InterPro" id="IPR025609">
    <property type="entry name" value="Lsm14-like_N"/>
</dbReference>